<dbReference type="SUPFAM" id="SSF46785">
    <property type="entry name" value="Winged helix' DNA-binding domain"/>
    <property type="match status" value="1"/>
</dbReference>
<evidence type="ECO:0000259" key="1">
    <source>
        <dbReference type="Pfam" id="PF13463"/>
    </source>
</evidence>
<evidence type="ECO:0000313" key="2">
    <source>
        <dbReference type="EMBL" id="MCR2833933.1"/>
    </source>
</evidence>
<comment type="caution">
    <text evidence="2">The sequence shown here is derived from an EMBL/GenBank/DDBJ whole genome shotgun (WGS) entry which is preliminary data.</text>
</comment>
<name>A0ABT1XQK4_9SPHN</name>
<keyword evidence="3" id="KW-1185">Reference proteome</keyword>
<reference evidence="2 3" key="1">
    <citation type="submission" date="2022-08" db="EMBL/GenBank/DDBJ databases">
        <title>Polyphasic taxonomy analysis of Qipengyuania sp.RS5-5.</title>
        <authorList>
            <person name="Xamxidin M."/>
            <person name="Wu M."/>
        </authorList>
    </citation>
    <scope>NUCLEOTIDE SEQUENCE [LARGE SCALE GENOMIC DNA]</scope>
    <source>
        <strain evidence="2 3">RS5-5</strain>
    </source>
</reference>
<dbReference type="Proteomes" id="UP001206067">
    <property type="component" value="Unassembled WGS sequence"/>
</dbReference>
<dbReference type="InterPro" id="IPR036388">
    <property type="entry name" value="WH-like_DNA-bd_sf"/>
</dbReference>
<dbReference type="RefSeq" id="WP_257595711.1">
    <property type="nucleotide sequence ID" value="NZ_JANKHH010000004.1"/>
</dbReference>
<organism evidence="2 3">
    <name type="scientific">Parerythrobacter lacustris</name>
    <dbReference type="NCBI Taxonomy" id="2969984"/>
    <lineage>
        <taxon>Bacteria</taxon>
        <taxon>Pseudomonadati</taxon>
        <taxon>Pseudomonadota</taxon>
        <taxon>Alphaproteobacteria</taxon>
        <taxon>Sphingomonadales</taxon>
        <taxon>Erythrobacteraceae</taxon>
        <taxon>Parerythrobacter</taxon>
    </lineage>
</organism>
<feature type="domain" description="HTH marR-type" evidence="1">
    <location>
        <begin position="4"/>
        <end position="31"/>
    </location>
</feature>
<dbReference type="InterPro" id="IPR000835">
    <property type="entry name" value="HTH_MarR-typ"/>
</dbReference>
<dbReference type="Gene3D" id="1.10.10.10">
    <property type="entry name" value="Winged helix-like DNA-binding domain superfamily/Winged helix DNA-binding domain"/>
    <property type="match status" value="1"/>
</dbReference>
<dbReference type="Pfam" id="PF13463">
    <property type="entry name" value="HTH_27"/>
    <property type="match status" value="1"/>
</dbReference>
<sequence length="45" mass="5165">MRYLIRLERNGLLSRKPDPTDNRRVLVSLTAIAVELVERTLVGET</sequence>
<gene>
    <name evidence="2" type="ORF">NSO95_08235</name>
</gene>
<dbReference type="EMBL" id="JANKHH010000004">
    <property type="protein sequence ID" value="MCR2833933.1"/>
    <property type="molecule type" value="Genomic_DNA"/>
</dbReference>
<protein>
    <submittedName>
        <fullName evidence="2">Winged helix DNA-binding protein</fullName>
    </submittedName>
</protein>
<dbReference type="GO" id="GO:0003677">
    <property type="term" value="F:DNA binding"/>
    <property type="evidence" value="ECO:0007669"/>
    <property type="project" value="UniProtKB-KW"/>
</dbReference>
<accession>A0ABT1XQK4</accession>
<proteinExistence type="predicted"/>
<evidence type="ECO:0000313" key="3">
    <source>
        <dbReference type="Proteomes" id="UP001206067"/>
    </source>
</evidence>
<keyword evidence="2" id="KW-0238">DNA-binding</keyword>
<dbReference type="InterPro" id="IPR036390">
    <property type="entry name" value="WH_DNA-bd_sf"/>
</dbReference>